<dbReference type="AlphaFoldDB" id="A0A5D2ITC8"/>
<evidence type="ECO:0000313" key="2">
    <source>
        <dbReference type="Proteomes" id="UP000322667"/>
    </source>
</evidence>
<evidence type="ECO:0000313" key="1">
    <source>
        <dbReference type="EMBL" id="TYH45827.1"/>
    </source>
</evidence>
<gene>
    <name evidence="1" type="ORF">ES332_D11G293300v1</name>
</gene>
<organism evidence="1 2">
    <name type="scientific">Gossypium tomentosum</name>
    <name type="common">Hawaiian cotton</name>
    <name type="synonym">Gossypium sandvicense</name>
    <dbReference type="NCBI Taxonomy" id="34277"/>
    <lineage>
        <taxon>Eukaryota</taxon>
        <taxon>Viridiplantae</taxon>
        <taxon>Streptophyta</taxon>
        <taxon>Embryophyta</taxon>
        <taxon>Tracheophyta</taxon>
        <taxon>Spermatophyta</taxon>
        <taxon>Magnoliopsida</taxon>
        <taxon>eudicotyledons</taxon>
        <taxon>Gunneridae</taxon>
        <taxon>Pentapetalae</taxon>
        <taxon>rosids</taxon>
        <taxon>malvids</taxon>
        <taxon>Malvales</taxon>
        <taxon>Malvaceae</taxon>
        <taxon>Malvoideae</taxon>
        <taxon>Gossypium</taxon>
    </lineage>
</organism>
<sequence>MASDPHPPPIATEGTKVRGRRALCGAAVRSCVEENVWRGRRSWEAGGSR</sequence>
<reference evidence="1 2" key="1">
    <citation type="submission" date="2019-07" db="EMBL/GenBank/DDBJ databases">
        <title>WGS assembly of Gossypium tomentosum.</title>
        <authorList>
            <person name="Chen Z.J."/>
            <person name="Sreedasyam A."/>
            <person name="Ando A."/>
            <person name="Song Q."/>
            <person name="De L."/>
            <person name="Hulse-Kemp A."/>
            <person name="Ding M."/>
            <person name="Ye W."/>
            <person name="Kirkbride R."/>
            <person name="Jenkins J."/>
            <person name="Plott C."/>
            <person name="Lovell J."/>
            <person name="Lin Y.-M."/>
            <person name="Vaughn R."/>
            <person name="Liu B."/>
            <person name="Li W."/>
            <person name="Simpson S."/>
            <person name="Scheffler B."/>
            <person name="Saski C."/>
            <person name="Grover C."/>
            <person name="Hu G."/>
            <person name="Conover J."/>
            <person name="Carlson J."/>
            <person name="Shu S."/>
            <person name="Boston L."/>
            <person name="Williams M."/>
            <person name="Peterson D."/>
            <person name="Mcgee K."/>
            <person name="Jones D."/>
            <person name="Wendel J."/>
            <person name="Stelly D."/>
            <person name="Grimwood J."/>
            <person name="Schmutz J."/>
        </authorList>
    </citation>
    <scope>NUCLEOTIDE SEQUENCE [LARGE SCALE GENOMIC DNA]</scope>
    <source>
        <strain evidence="1">7179.01</strain>
    </source>
</reference>
<dbReference type="Proteomes" id="UP000322667">
    <property type="component" value="Chromosome D11"/>
</dbReference>
<accession>A0A5D2ITC8</accession>
<proteinExistence type="predicted"/>
<protein>
    <submittedName>
        <fullName evidence="1">Uncharacterized protein</fullName>
    </submittedName>
</protein>
<keyword evidence="2" id="KW-1185">Reference proteome</keyword>
<dbReference type="EMBL" id="CM017633">
    <property type="protein sequence ID" value="TYH45827.1"/>
    <property type="molecule type" value="Genomic_DNA"/>
</dbReference>
<name>A0A5D2ITC8_GOSTO</name>